<keyword evidence="10" id="KW-1133">Transmembrane helix</keyword>
<dbReference type="GO" id="GO:0006364">
    <property type="term" value="P:rRNA processing"/>
    <property type="evidence" value="ECO:0007669"/>
    <property type="project" value="UniProtKB-KW"/>
</dbReference>
<dbReference type="Pfam" id="PF00929">
    <property type="entry name" value="RNase_T"/>
    <property type="match status" value="1"/>
</dbReference>
<evidence type="ECO:0000256" key="10">
    <source>
        <dbReference type="SAM" id="Phobius"/>
    </source>
</evidence>
<keyword evidence="8" id="KW-0539">Nucleus</keyword>
<keyword evidence="7" id="KW-0269">Exonuclease</keyword>
<dbReference type="InterPro" id="IPR013520">
    <property type="entry name" value="Ribonucl_H"/>
</dbReference>
<dbReference type="GO" id="GO:0003676">
    <property type="term" value="F:nucleic acid binding"/>
    <property type="evidence" value="ECO:0007669"/>
    <property type="project" value="InterPro"/>
</dbReference>
<evidence type="ECO:0000256" key="7">
    <source>
        <dbReference type="ARBA" id="ARBA00022839"/>
    </source>
</evidence>
<proteinExistence type="inferred from homology"/>
<dbReference type="SUPFAM" id="SSF53098">
    <property type="entry name" value="Ribonuclease H-like"/>
    <property type="match status" value="1"/>
</dbReference>
<comment type="caution">
    <text evidence="12">The sequence shown here is derived from an EMBL/GenBank/DDBJ whole genome shotgun (WGS) entry which is preliminary data.</text>
</comment>
<dbReference type="Gene3D" id="3.30.420.10">
    <property type="entry name" value="Ribonuclease H-like superfamily/Ribonuclease H"/>
    <property type="match status" value="1"/>
</dbReference>
<evidence type="ECO:0000256" key="3">
    <source>
        <dbReference type="ARBA" id="ARBA00016937"/>
    </source>
</evidence>
<reference evidence="12 13" key="1">
    <citation type="journal article" date="2022" name="Nat. Ecol. Evol.">
        <title>A masculinizing supergene underlies an exaggerated male reproductive morph in a spider.</title>
        <authorList>
            <person name="Hendrickx F."/>
            <person name="De Corte Z."/>
            <person name="Sonet G."/>
            <person name="Van Belleghem S.M."/>
            <person name="Kostlbacher S."/>
            <person name="Vangestel C."/>
        </authorList>
    </citation>
    <scope>NUCLEOTIDE SEQUENCE [LARGE SCALE GENOMIC DNA]</scope>
    <source>
        <strain evidence="12">W744_W776</strain>
    </source>
</reference>
<dbReference type="AlphaFoldDB" id="A0AAV6TYZ2"/>
<keyword evidence="5" id="KW-0540">Nuclease</keyword>
<evidence type="ECO:0000256" key="4">
    <source>
        <dbReference type="ARBA" id="ARBA00022552"/>
    </source>
</evidence>
<evidence type="ECO:0000256" key="2">
    <source>
        <dbReference type="ARBA" id="ARBA00010489"/>
    </source>
</evidence>
<gene>
    <name evidence="12" type="ORF">JTE90_026588</name>
</gene>
<dbReference type="GO" id="GO:0008408">
    <property type="term" value="F:3'-5' exonuclease activity"/>
    <property type="evidence" value="ECO:0007669"/>
    <property type="project" value="InterPro"/>
</dbReference>
<comment type="subcellular location">
    <subcellularLocation>
        <location evidence="1">Nucleus</location>
    </subcellularLocation>
</comment>
<dbReference type="PANTHER" id="PTHR12801">
    <property type="entry name" value="RNA EXONUCLEASE REXO1 / RECO3 FAMILY MEMBER-RELATED"/>
    <property type="match status" value="1"/>
</dbReference>
<comment type="similarity">
    <text evidence="2">Belongs to the REXO4 family.</text>
</comment>
<keyword evidence="10" id="KW-0472">Membrane</keyword>
<keyword evidence="4" id="KW-0698">rRNA processing</keyword>
<dbReference type="InterPro" id="IPR012337">
    <property type="entry name" value="RNaseH-like_sf"/>
</dbReference>
<evidence type="ECO:0000313" key="12">
    <source>
        <dbReference type="EMBL" id="KAG8176878.1"/>
    </source>
</evidence>
<dbReference type="EMBL" id="JAFNEN010000846">
    <property type="protein sequence ID" value="KAG8176878.1"/>
    <property type="molecule type" value="Genomic_DNA"/>
</dbReference>
<sequence>MLMIQNSDSDYEEPEDNTLKNEVGTLLSKSLWKIFAIFSFIPSFLCVIIFPTFHLVLTHLSFIYQKVLPPEPKKDNHFKFEGKPYARQNKKYSKANNKSISSTKVGEEKTQLIANSEERESNSLSMEGELSDHAENGEDCIRLTKSVAIDCEMVGTGPEGKDSVIARVSIVNAYSECIYDEYVKPKEKITDFRTEISGVRPADLKKGKDLYEVQQDVLSIIKDRRVVGHDLKHDFDVLFISHPKHLIRDTSKYKPFKEVSGGRTPSLKKLAAVLLGCDIQGAAHSSIEDAQAAMLLYLRNKASWERSLKIINKPQPYPEFAVMSVQDDKKDIPGATRNPFGKFPKDLPALPPSLQYISNDYKQNYPF</sequence>
<evidence type="ECO:0000259" key="11">
    <source>
        <dbReference type="SMART" id="SM00479"/>
    </source>
</evidence>
<dbReference type="SMART" id="SM00479">
    <property type="entry name" value="EXOIII"/>
    <property type="match status" value="1"/>
</dbReference>
<keyword evidence="6" id="KW-0378">Hydrolase</keyword>
<feature type="transmembrane region" description="Helical" evidence="10">
    <location>
        <begin position="34"/>
        <end position="57"/>
    </location>
</feature>
<feature type="domain" description="Exonuclease" evidence="11">
    <location>
        <begin position="145"/>
        <end position="306"/>
    </location>
</feature>
<dbReference type="InterPro" id="IPR037431">
    <property type="entry name" value="REX4_DEDDh_dom"/>
</dbReference>
<evidence type="ECO:0000256" key="6">
    <source>
        <dbReference type="ARBA" id="ARBA00022801"/>
    </source>
</evidence>
<evidence type="ECO:0000256" key="8">
    <source>
        <dbReference type="ARBA" id="ARBA00023242"/>
    </source>
</evidence>
<evidence type="ECO:0000256" key="9">
    <source>
        <dbReference type="ARBA" id="ARBA00025599"/>
    </source>
</evidence>
<dbReference type="CDD" id="cd06144">
    <property type="entry name" value="REX4_like"/>
    <property type="match status" value="1"/>
</dbReference>
<dbReference type="InterPro" id="IPR047021">
    <property type="entry name" value="REXO1/3/4-like"/>
</dbReference>
<protein>
    <recommendedName>
        <fullName evidence="3">RNA exonuclease 4</fullName>
    </recommendedName>
</protein>
<comment type="function">
    <text evidence="9">Exoribonuclease involved in ribosome biosynthesis. Involved in the processing of ITS1, the internal transcribed spacer localized between the 18S and 5.8S rRNAs.</text>
</comment>
<dbReference type="FunFam" id="3.30.420.10:FF:000007">
    <property type="entry name" value="Interferon-stimulated exonuclease gene 20"/>
    <property type="match status" value="1"/>
</dbReference>
<accession>A0AAV6TYZ2</accession>
<keyword evidence="13" id="KW-1185">Reference proteome</keyword>
<keyword evidence="10" id="KW-0812">Transmembrane</keyword>
<organism evidence="12 13">
    <name type="scientific">Oedothorax gibbosus</name>
    <dbReference type="NCBI Taxonomy" id="931172"/>
    <lineage>
        <taxon>Eukaryota</taxon>
        <taxon>Metazoa</taxon>
        <taxon>Ecdysozoa</taxon>
        <taxon>Arthropoda</taxon>
        <taxon>Chelicerata</taxon>
        <taxon>Arachnida</taxon>
        <taxon>Araneae</taxon>
        <taxon>Araneomorphae</taxon>
        <taxon>Entelegynae</taxon>
        <taxon>Araneoidea</taxon>
        <taxon>Linyphiidae</taxon>
        <taxon>Erigoninae</taxon>
        <taxon>Oedothorax</taxon>
    </lineage>
</organism>
<dbReference type="PANTHER" id="PTHR12801:SF45">
    <property type="entry name" value="RNA EXONUCLEASE 4"/>
    <property type="match status" value="1"/>
</dbReference>
<dbReference type="GO" id="GO:0005634">
    <property type="term" value="C:nucleus"/>
    <property type="evidence" value="ECO:0007669"/>
    <property type="project" value="UniProtKB-SubCell"/>
</dbReference>
<evidence type="ECO:0000256" key="1">
    <source>
        <dbReference type="ARBA" id="ARBA00004123"/>
    </source>
</evidence>
<dbReference type="Proteomes" id="UP000827092">
    <property type="component" value="Unassembled WGS sequence"/>
</dbReference>
<name>A0AAV6TYZ2_9ARAC</name>
<evidence type="ECO:0000256" key="5">
    <source>
        <dbReference type="ARBA" id="ARBA00022722"/>
    </source>
</evidence>
<dbReference type="InterPro" id="IPR036397">
    <property type="entry name" value="RNaseH_sf"/>
</dbReference>
<evidence type="ECO:0000313" key="13">
    <source>
        <dbReference type="Proteomes" id="UP000827092"/>
    </source>
</evidence>